<sequence length="259" mass="28787">MLLAVIAAVTAAAAPSAPSPIYHYVRSNIDGSQPEHVVHYRPSKRTISVYKWVSKCTTAAYVTADMDDDTRSGRVFFAGRVAPNGTQRQFGRLTLDPESLTLWADVTPPGGKRIEARHALRATSFLLYDFDFADLNSFLQENHPTYDFSYALPVVWPADPSTFRDLGMLRAHLAGEEQHLGRDTRRFDLRVEGASPSSGTLWVDAKDWFIVDAQLGLPNHMEYKDFRLRLENVEPGGPKAWAALLTGHYANCPAPKATP</sequence>
<accession>A0ABT0RT43</accession>
<gene>
    <name evidence="1" type="ORF">LZ496_05210</name>
</gene>
<evidence type="ECO:0008006" key="3">
    <source>
        <dbReference type="Google" id="ProtNLM"/>
    </source>
</evidence>
<protein>
    <recommendedName>
        <fullName evidence="3">DUF3108 domain-containing protein</fullName>
    </recommendedName>
</protein>
<dbReference type="RefSeq" id="WP_249903518.1">
    <property type="nucleotide sequence ID" value="NZ_JAMGBA010000001.1"/>
</dbReference>
<evidence type="ECO:0000313" key="1">
    <source>
        <dbReference type="EMBL" id="MCL6698179.1"/>
    </source>
</evidence>
<comment type="caution">
    <text evidence="1">The sequence shown here is derived from an EMBL/GenBank/DDBJ whole genome shotgun (WGS) entry which is preliminary data.</text>
</comment>
<dbReference type="Proteomes" id="UP001203410">
    <property type="component" value="Unassembled WGS sequence"/>
</dbReference>
<organism evidence="1 2">
    <name type="scientific">Sphingomonas caseinilyticus</name>
    <dbReference type="NCBI Taxonomy" id="2908205"/>
    <lineage>
        <taxon>Bacteria</taxon>
        <taxon>Pseudomonadati</taxon>
        <taxon>Pseudomonadota</taxon>
        <taxon>Alphaproteobacteria</taxon>
        <taxon>Sphingomonadales</taxon>
        <taxon>Sphingomonadaceae</taxon>
        <taxon>Sphingomonas</taxon>
    </lineage>
</organism>
<evidence type="ECO:0000313" key="2">
    <source>
        <dbReference type="Proteomes" id="UP001203410"/>
    </source>
</evidence>
<proteinExistence type="predicted"/>
<dbReference type="EMBL" id="JAMGBA010000001">
    <property type="protein sequence ID" value="MCL6698179.1"/>
    <property type="molecule type" value="Genomic_DNA"/>
</dbReference>
<keyword evidence="2" id="KW-1185">Reference proteome</keyword>
<name>A0ABT0RT43_9SPHN</name>
<reference evidence="1 2" key="1">
    <citation type="submission" date="2022-05" db="EMBL/GenBank/DDBJ databases">
        <authorList>
            <person name="Jo J.-H."/>
            <person name="Im W.-T."/>
        </authorList>
    </citation>
    <scope>NUCLEOTIDE SEQUENCE [LARGE SCALE GENOMIC DNA]</scope>
    <source>
        <strain evidence="1 2">NSE70-1</strain>
    </source>
</reference>